<evidence type="ECO:0000313" key="2">
    <source>
        <dbReference type="Proteomes" id="UP000814033"/>
    </source>
</evidence>
<evidence type="ECO:0000313" key="1">
    <source>
        <dbReference type="EMBL" id="KAI0046706.1"/>
    </source>
</evidence>
<comment type="caution">
    <text evidence="1">The sequence shown here is derived from an EMBL/GenBank/DDBJ whole genome shotgun (WGS) entry which is preliminary data.</text>
</comment>
<protein>
    <submittedName>
        <fullName evidence="1">Uncharacterized protein</fullName>
    </submittedName>
</protein>
<accession>A0ACB8RRB7</accession>
<proteinExistence type="predicted"/>
<gene>
    <name evidence="1" type="ORF">FA95DRAFT_1493596</name>
</gene>
<sequence length="219" mass="24199">MLLTWHTDHSPIHLRLSGLPKSSTPSDITRMLMNHKVENVAQVNLEYNRFSPTGSAFVTLTHSDFLRPALKALQRVVWFAHPIAAYPTEAPKVERMRGGKGRDEAADRDIVSGTGSGLTLSDNGRNVILSGLPARITDEKLRALLKGYRLAGGRSEIQKLDTDPGPYLITSRVLVRLAFKSEAYRLVRNTHMTELAGTEVFANGRATGQKHLIHAQVVL</sequence>
<dbReference type="EMBL" id="MU275919">
    <property type="protein sequence ID" value="KAI0046706.1"/>
    <property type="molecule type" value="Genomic_DNA"/>
</dbReference>
<reference evidence="1" key="1">
    <citation type="submission" date="2021-02" db="EMBL/GenBank/DDBJ databases">
        <authorList>
            <consortium name="DOE Joint Genome Institute"/>
            <person name="Ahrendt S."/>
            <person name="Looney B.P."/>
            <person name="Miyauchi S."/>
            <person name="Morin E."/>
            <person name="Drula E."/>
            <person name="Courty P.E."/>
            <person name="Chicoki N."/>
            <person name="Fauchery L."/>
            <person name="Kohler A."/>
            <person name="Kuo A."/>
            <person name="Labutti K."/>
            <person name="Pangilinan J."/>
            <person name="Lipzen A."/>
            <person name="Riley R."/>
            <person name="Andreopoulos W."/>
            <person name="He G."/>
            <person name="Johnson J."/>
            <person name="Barry K.W."/>
            <person name="Grigoriev I.V."/>
            <person name="Nagy L."/>
            <person name="Hibbett D."/>
            <person name="Henrissat B."/>
            <person name="Matheny P.B."/>
            <person name="Labbe J."/>
            <person name="Martin F."/>
        </authorList>
    </citation>
    <scope>NUCLEOTIDE SEQUENCE</scope>
    <source>
        <strain evidence="1">FP105234-sp</strain>
    </source>
</reference>
<keyword evidence="2" id="KW-1185">Reference proteome</keyword>
<organism evidence="1 2">
    <name type="scientific">Auriscalpium vulgare</name>
    <dbReference type="NCBI Taxonomy" id="40419"/>
    <lineage>
        <taxon>Eukaryota</taxon>
        <taxon>Fungi</taxon>
        <taxon>Dikarya</taxon>
        <taxon>Basidiomycota</taxon>
        <taxon>Agaricomycotina</taxon>
        <taxon>Agaricomycetes</taxon>
        <taxon>Russulales</taxon>
        <taxon>Auriscalpiaceae</taxon>
        <taxon>Auriscalpium</taxon>
    </lineage>
</organism>
<reference evidence="1" key="2">
    <citation type="journal article" date="2022" name="New Phytol.">
        <title>Evolutionary transition to the ectomycorrhizal habit in the genomes of a hyperdiverse lineage of mushroom-forming fungi.</title>
        <authorList>
            <person name="Looney B."/>
            <person name="Miyauchi S."/>
            <person name="Morin E."/>
            <person name="Drula E."/>
            <person name="Courty P.E."/>
            <person name="Kohler A."/>
            <person name="Kuo A."/>
            <person name="LaButti K."/>
            <person name="Pangilinan J."/>
            <person name="Lipzen A."/>
            <person name="Riley R."/>
            <person name="Andreopoulos W."/>
            <person name="He G."/>
            <person name="Johnson J."/>
            <person name="Nolan M."/>
            <person name="Tritt A."/>
            <person name="Barry K.W."/>
            <person name="Grigoriev I.V."/>
            <person name="Nagy L.G."/>
            <person name="Hibbett D."/>
            <person name="Henrissat B."/>
            <person name="Matheny P.B."/>
            <person name="Labbe J."/>
            <person name="Martin F.M."/>
        </authorList>
    </citation>
    <scope>NUCLEOTIDE SEQUENCE</scope>
    <source>
        <strain evidence="1">FP105234-sp</strain>
    </source>
</reference>
<dbReference type="Proteomes" id="UP000814033">
    <property type="component" value="Unassembled WGS sequence"/>
</dbReference>
<name>A0ACB8RRB7_9AGAM</name>